<keyword evidence="9 15" id="KW-0472">Membrane</keyword>
<dbReference type="STRING" id="7574.A0A1S3KIA9"/>
<feature type="compositionally biased region" description="Polar residues" evidence="14">
    <location>
        <begin position="2683"/>
        <end position="2708"/>
    </location>
</feature>
<dbReference type="GO" id="GO:0005509">
    <property type="term" value="F:calcium ion binding"/>
    <property type="evidence" value="ECO:0007669"/>
    <property type="project" value="InterPro"/>
</dbReference>
<evidence type="ECO:0000259" key="16">
    <source>
        <dbReference type="PROSITE" id="PS50093"/>
    </source>
</evidence>
<feature type="domain" description="PKD" evidence="16">
    <location>
        <begin position="1638"/>
        <end position="1700"/>
    </location>
</feature>
<dbReference type="InterPro" id="IPR003915">
    <property type="entry name" value="PKD_2"/>
</dbReference>
<evidence type="ECO:0000256" key="1">
    <source>
        <dbReference type="ARBA" id="ARBA00004138"/>
    </source>
</evidence>
<evidence type="ECO:0000256" key="14">
    <source>
        <dbReference type="SAM" id="MobiDB-lite"/>
    </source>
</evidence>
<dbReference type="Gene3D" id="2.60.40.10">
    <property type="entry name" value="Immunoglobulins"/>
    <property type="match status" value="4"/>
</dbReference>
<evidence type="ECO:0000313" key="20">
    <source>
        <dbReference type="RefSeq" id="XP_013422214.1"/>
    </source>
</evidence>
<evidence type="ECO:0000256" key="8">
    <source>
        <dbReference type="ARBA" id="ARBA00023069"/>
    </source>
</evidence>
<dbReference type="InParanoid" id="A0A1S3KIA9"/>
<dbReference type="Gene3D" id="2.60.60.20">
    <property type="entry name" value="PLAT/LH2 domain"/>
    <property type="match status" value="1"/>
</dbReference>
<feature type="transmembrane region" description="Helical" evidence="15">
    <location>
        <begin position="3394"/>
        <end position="3415"/>
    </location>
</feature>
<dbReference type="GO" id="GO:0005262">
    <property type="term" value="F:calcium channel activity"/>
    <property type="evidence" value="ECO:0007669"/>
    <property type="project" value="TreeGrafter"/>
</dbReference>
<proteinExistence type="inferred from homology"/>
<feature type="transmembrane region" description="Helical" evidence="15">
    <location>
        <begin position="3258"/>
        <end position="3280"/>
    </location>
</feature>
<evidence type="ECO:0000259" key="18">
    <source>
        <dbReference type="PROSITE" id="PS51212"/>
    </source>
</evidence>
<feature type="region of interest" description="Disordered" evidence="14">
    <location>
        <begin position="2353"/>
        <end position="2385"/>
    </location>
</feature>
<dbReference type="FunFam" id="2.60.60.20:FF:000008">
    <property type="entry name" value="Polycystic kidney disease 1-like 2, isoform CRA_a"/>
    <property type="match status" value="1"/>
</dbReference>
<feature type="transmembrane region" description="Helical" evidence="15">
    <location>
        <begin position="3300"/>
        <end position="3326"/>
    </location>
</feature>
<dbReference type="Pfam" id="PF01825">
    <property type="entry name" value="GPS"/>
    <property type="match status" value="1"/>
</dbReference>
<comment type="subcellular location">
    <subcellularLocation>
        <location evidence="2">Cell membrane</location>
        <topology evidence="2">Multi-pass membrane protein</topology>
    </subcellularLocation>
    <subcellularLocation>
        <location evidence="1">Cell projection</location>
        <location evidence="1">Cilium</location>
    </subcellularLocation>
</comment>
<dbReference type="InterPro" id="IPR022409">
    <property type="entry name" value="PKD/Chitinase_dom"/>
</dbReference>
<feature type="transmembrane region" description="Helical" evidence="15">
    <location>
        <begin position="3122"/>
        <end position="3147"/>
    </location>
</feature>
<evidence type="ECO:0000256" key="12">
    <source>
        <dbReference type="PIRSR" id="PIRSR603915-2"/>
    </source>
</evidence>
<keyword evidence="4" id="KW-1003">Cell membrane</keyword>
<dbReference type="KEGG" id="lak:106182109"/>
<feature type="domain" description="PKD" evidence="16">
    <location>
        <begin position="1301"/>
        <end position="1397"/>
    </location>
</feature>
<comment type="caution">
    <text evidence="13">Lacks conserved residue(s) required for the propagation of feature annotation.</text>
</comment>
<dbReference type="PROSITE" id="PS50093">
    <property type="entry name" value="PKD"/>
    <property type="match status" value="5"/>
</dbReference>
<dbReference type="PRINTS" id="PR01433">
    <property type="entry name" value="POLYCYSTIN2"/>
</dbReference>
<dbReference type="SUPFAM" id="SSF49899">
    <property type="entry name" value="Concanavalin A-like lectins/glucanases"/>
    <property type="match status" value="1"/>
</dbReference>
<sequence length="3995" mass="442324">MSRFVIACFWQAVLFWTVSLGINTNFTTRLLGASRSFTVSESIEDTTQNYSIGGQNFSFSLWLKTNTTGGNLVSCVTNSGGNDVNHFVIQVADDGTLEVQTSNGNLRTTPRVVDDFIDHTVVVTYNTEGLTILLDDWTFENSSIAIQSQICSQLILAGQFDGELKEVYYSNRGWDSQEAKGIVAEPYIGCFEERVKDREFVATPGTYTPALLTATECRRLCALNRFRYAGLFMGTKCYCGATFGRHGPSATTNCGSVCAGNTNDACGGNSQVISVYRSKNLLTESYTSIVITKLDTVRRVYNETSLEAALVTSNGAADSYSFVIGDGTNIRNLEELGVQQHKFRLPGKIPVTVTATDSFGTTLRGAIVARVEYAIENAELICPTHVSNVEFSCRLRIGQGSNMNALVNFGDGSRTSFRLPDTKTIVLGSIESGDATTLAMEPGLLLLPQLMFRDNGTITAFEMNMKTAGTVNIQIYRPYCGSGTVYCYQANACISELANCKAQADIMTTSRCSNGKTFNLGNRKCTQRGTGAVDEDFSYGYLPLSYYLVEEYSFGVEATGVQLVNVTDFEKVAVEKGDIPAVFVSNDNGVGSIAVMDASVNKGSVFIQDPTSLTNFTDRNSSQVVITPGDVTGNVTRKLLLKVYTVRPLNVRAPHSYTMVNSNQVNISASINNSISSVHLTATVTVRIPVANLSIVADDAGETFQHLSVTIPAHPGTAVTYTWDWGDGTPDTVTTARYTTHLYSQPGIYNVTLNGANEVSSETVMKSITIQDAVEYLHVDLDKPIATVFGETTAFVISLSQGTDVALQVDFGDGSSYNISNLAMEANVAVDPPALWHFHRSPGLDINTAVVNSTAGVDEEQCFKECVVSEMTGADCLAFITIPTALACNWYGESLWDSPMKLLKSDPENTLYTVDRRRFHKDLLTLVPSDKVSFSDNGTEYSGINLTRIGDPSFTQPISDATSLTYKIRLPSISKLVGIQLQGNPSLDNWVTDFILSTSLDGVVWEPANISCPNSGCGNTDRNGVISRELPWTIARFVKFRPTAANGRADFRIGLSGIIAVTQRLMVNHTYNAPGTYNVTITGNNLINAMTDSLLSRVQIPLTNFTLHTPNTARFGDNSLVTFTASTGTGVELAGTFLGNPIALNDYNPLTLTGSFNVLAPAIGGHDVNVSAYNWVSPVQYQHTVVWADYAITNLSVTTTITLIPSGSQIQFTVSMDLGSRISIEADFGSGLEVLDQKDLMTANTPFNVSRSFETPGMIPVSFTISNDVSSETVVIPIFVQNLVRGLTVTTNSPRPIPFESNGLVTFSVIYSGNNSEIPTNASISFDYGDNSTEIQELTVMSDNGTFVTKIDSSTTFDVSHSYTGFGTFSANIIIANDVGKMSFSKIVVVDEVIEGLALTPSNLLLTVGENTTFIVTKTWGTRMNCNFDFGDGTSNGNTYVTRNEENTISHQYSKPGVFRPSVTGENSIDSATASLVPGRTIIVQHGVQDFSLSGKSMGLLPLEANPRIIEKTFSLTYPPGTTLPTNASYVIDYDDGTVSESTLLTCSEHSLSDSVKECIRFGPHTYITPGTYNVTVVVSNLVSKELYSFVHVIYEEITGLEKSVFFMNKTDKQTGFGSQQRYFPLEKKVLFVVNHTTGTGVTYIWNFGDNTPLVTSSVSTTEHLFQSPGNFTVTLNASNPFGNEIISSYVVMQRSIGGIIFYDDNARAINVSHPFFIDMGSVGTDACYQVTYPDPRATPPAILIGHEAQCQLSFPDNMEHWTAKTSTELELTGRLSFAVVFQVLGAHNAHLSIVNRVSRYSGEMTYKVTRGPCYDPKVNLTRLNSCTVGLDCVNNHTSVKRHKRSETLRVYSDVTLNCSNTDIAHFKWKVEYFSTHHSAWEDVTNTIESLGVAVNSTQLRTLYIDALQVKRLAYGRYRFSIQVSMDSEIGIENSDSVEIEIVQTPLHVSLFGGSRQRRGYGVNITFNGFAKSYDPDLVDLTDKSGMSCQWYCKRSTEAWPWESQPTAGVPGTSGGCFQTGQLKTPGLLPETPALPPSPEEEADYPFTHQYLPNCTLWVDTNYLFENRTHDIMLSVRKTGSSTSMERMMNFTQKVEIVNGEPPQLQSTCVSNCRSKLNPANKLLLKSNIIGWKRGIEYVYNWRIMNEVDETYWNSENWEKFASTGTSSENMALEPNLFGAEHFGKRYCLVVRAYRRTSGPDNYGEYFFCFEVNTPPLIDNVNCILTPRSGMALNTSFSLHCKGFQDNDLPMLYELEGVAVDSQTPEFDGFRLSAGSPSNDYNRDLIVKATDSIKSTSQEFKVSVKVEQPQMNMADMSNMADNLIADSIKSGDPAQTASVVSTFALTLNIGPTSSADASADTGTGASGNTGVTLSPEEEQKRREEEAAALRARRELRAKLMKTMADLPEPKDLAATKQMAAVTVQLTANPNELIPEAQANAAKAGITLAQSLFNVAGDDNNDLDELEKAGGNVLNIISNVLQASSTTSNTSTDSGASSEQQKSLLGNIELIKEKMFKAIDQKVITGQAPVSFNAPFVNMSLSKIFTSEITKAPLKTDGGDGGEFQLPSPDDIFNDDTNGTERTYFVSAQASVEASNPYTWTVIGVNSMVITLKLKNETGGAIKVGGLPNPIKMYVPMSGSQIPAPEPQKTQPVGTPPLVHTTLVPMSGALFITVNCFVNVTRNETGNSTSETRNSTTVGEASGNMTGAANGTDDCPELVFIVFVKEGNRKASEDSYDYTCVLPNPETDSFPNRCYFDHKALNTSTEKRFSLSVRAVVLDNSTREAYRDRNATALLKDNSTVSAGYTMSLYSMACLYMDTERDDYSDEGCTVGPKTTVDAAQCFCDHLTSFGSSFYVPMNTIRPADSGFLKLDENPIVFSFGVVVLCLYFVLLIWARKADTKDIEKVGVTPLPDNDARDKQGYEIMVWTGSRKDAGTTAHVSIILSGDKDETEPRVLADDKRPICQRGGIDSFLLTTTQSLGKLSHLRIWHDNSGSNPSWYFSRMLVEDLLTGEKYYFMCNRWLAVEEDDGQIDRVIPVAGKNEMTNFDYLFWSKTKRNLSDGHIWFSVLKRPPRSKFTRVQRLTCCISLLFSTMATNIMYYGAESSVDSPTMLTIGPIKFSLHAIYIGVITSLIAFPINLIVVACFRYRHEKPSKKKMRGDATDQASLPEISITSEERLSKELEQQREFLDTGDENKRTLRLMTPRPASKQGTVRPSTAATGYTGQCLPAYVTPTSGQLNARPQTCRKKEMKNKKKWRLPWWFIFVGYFLAFVTIVGGFYYCVEVAAVFGEKLAMEWLVSFLTGIVESVFFTQPLKVLLFALFYALVIRSPESDEDEEYSDLRDDEEYLHAKTLMETKTGKDRNSRGAKTYPPLDEQVVKAARDLRIKELEMHKIIREIVFYFVFLLLLMMCAYGNRDPWSIYQKENAHSIFFDGHVTANSTYLGKEFPIWKVKSRKTFFDWAERTLIPALYNGDLEWYNGAVAAWARGFIADKQNYLVGVARLRQLRVKPYSCDLPKMVRNTIKECRSEYEWIEEETGSFLPEWKPVNDSGVSPSPGQQWSFQSALDLKGFPYWGLMTTYGGGGYAFELGTTYESALTGIKELRSSRWLDIYTRVVFVEFVLYNANLNLFTVSQTTVEFPASGGVFLFPRFHVFRLDRYVGTVMFVIMGAEILTAAFFAYFLYREIKKIIKYRGEYFKDTWNVVEFFFLAGVTATIVMFAFKLVTAKLTLGEIAAEPTKFHNLQYSILWDEIYGYMMGFIIFVANVKFLKILRFNKTMNLLGRVMKGAAKPLGYFFISAGIVFFAFVQLAYIMFHTVLLDFMSIITTVETLLVMLMNKFDFFAFNDADRVFGPIFFMIYTVTVSFILISMMLSIIMETYTSVRSDLDKKGNDYEIIDFTIRRLKAFIGIGSGPRNDLQLHRYHEYTEGEKVGVKECDDLNDRMGELLDHFDMYIKKSSQTKDLFDMMVPNEEMADDDPSDHMKKAKAKKKLYFAN</sequence>
<evidence type="ECO:0000256" key="13">
    <source>
        <dbReference type="PROSITE-ProRule" id="PRU00152"/>
    </source>
</evidence>
<dbReference type="InterPro" id="IPR013320">
    <property type="entry name" value="ConA-like_dom_sf"/>
</dbReference>
<dbReference type="Pfam" id="PF20519">
    <property type="entry name" value="Polycystin_dom"/>
    <property type="match status" value="1"/>
</dbReference>
<evidence type="ECO:0000259" key="17">
    <source>
        <dbReference type="PROSITE" id="PS50095"/>
    </source>
</evidence>
<dbReference type="SMART" id="SM00303">
    <property type="entry name" value="GPS"/>
    <property type="match status" value="1"/>
</dbReference>
<keyword evidence="10" id="KW-0325">Glycoprotein</keyword>
<feature type="domain" description="PKD" evidence="16">
    <location>
        <begin position="1050"/>
        <end position="1105"/>
    </location>
</feature>
<dbReference type="RefSeq" id="XP_013422214.1">
    <property type="nucleotide sequence ID" value="XM_013566760.1"/>
</dbReference>
<dbReference type="InterPro" id="IPR036392">
    <property type="entry name" value="PLAT/LH2_dom_sf"/>
</dbReference>
<dbReference type="Pfam" id="PF01477">
    <property type="entry name" value="PLAT"/>
    <property type="match status" value="1"/>
</dbReference>
<dbReference type="PANTHER" id="PTHR10877">
    <property type="entry name" value="POLYCYSTIN FAMILY MEMBER"/>
    <property type="match status" value="1"/>
</dbReference>
<dbReference type="Pfam" id="PF08016">
    <property type="entry name" value="PKD_channel"/>
    <property type="match status" value="1"/>
</dbReference>
<comment type="similarity">
    <text evidence="3">Belongs to the polycystin family.</text>
</comment>
<feature type="transmembrane region" description="Helical" evidence="15">
    <location>
        <begin position="2875"/>
        <end position="2894"/>
    </location>
</feature>
<dbReference type="InterPro" id="IPR000203">
    <property type="entry name" value="GPS"/>
</dbReference>
<evidence type="ECO:0000256" key="15">
    <source>
        <dbReference type="SAM" id="Phobius"/>
    </source>
</evidence>
<dbReference type="Pfam" id="PF00801">
    <property type="entry name" value="PKD"/>
    <property type="match status" value="3"/>
</dbReference>
<dbReference type="Pfam" id="PF00754">
    <property type="entry name" value="F5_F8_type_C"/>
    <property type="match status" value="1"/>
</dbReference>
<dbReference type="InterPro" id="IPR008979">
    <property type="entry name" value="Galactose-bd-like_sf"/>
</dbReference>
<dbReference type="OMA" id="NCTLIVM"/>
<dbReference type="Gene3D" id="2.60.120.200">
    <property type="match status" value="1"/>
</dbReference>
<accession>A0A1S3KIA9</accession>
<dbReference type="GeneID" id="106182109"/>
<feature type="transmembrane region" description="Helical" evidence="15">
    <location>
        <begin position="3079"/>
        <end position="3102"/>
    </location>
</feature>
<name>A0A1S3KIA9_LINAN</name>
<reference evidence="20" key="1">
    <citation type="submission" date="2025-08" db="UniProtKB">
        <authorList>
            <consortium name="RefSeq"/>
        </authorList>
    </citation>
    <scope>IDENTIFICATION</scope>
    <source>
        <tissue evidence="20">Gonads</tissue>
    </source>
</reference>
<evidence type="ECO:0000256" key="9">
    <source>
        <dbReference type="ARBA" id="ARBA00023136"/>
    </source>
</evidence>
<feature type="disulfide bond" evidence="12">
    <location>
        <begin position="3513"/>
        <end position="3526"/>
    </location>
</feature>
<evidence type="ECO:0000256" key="10">
    <source>
        <dbReference type="ARBA" id="ARBA00023180"/>
    </source>
</evidence>
<feature type="domain" description="WSC" evidence="18">
    <location>
        <begin position="184"/>
        <end position="279"/>
    </location>
</feature>
<dbReference type="InterPro" id="IPR051223">
    <property type="entry name" value="Polycystin"/>
</dbReference>
<feature type="transmembrane region" description="Helical" evidence="15">
    <location>
        <begin position="3659"/>
        <end position="3683"/>
    </location>
</feature>
<feature type="compositionally biased region" description="Polar residues" evidence="14">
    <location>
        <begin position="2353"/>
        <end position="2372"/>
    </location>
</feature>
<dbReference type="Pfam" id="PF02010">
    <property type="entry name" value="REJ"/>
    <property type="match status" value="1"/>
</dbReference>
<evidence type="ECO:0000256" key="11">
    <source>
        <dbReference type="ARBA" id="ARBA00023273"/>
    </source>
</evidence>
<dbReference type="CDD" id="cd00146">
    <property type="entry name" value="PKD"/>
    <property type="match status" value="2"/>
</dbReference>
<dbReference type="PROSITE" id="PS51212">
    <property type="entry name" value="WSC"/>
    <property type="match status" value="1"/>
</dbReference>
<dbReference type="PANTHER" id="PTHR10877:SF194">
    <property type="entry name" value="LOCATION OF VULVA DEFECTIVE 1"/>
    <property type="match status" value="1"/>
</dbReference>
<dbReference type="SMART" id="SM00089">
    <property type="entry name" value="PKD"/>
    <property type="match status" value="7"/>
</dbReference>
<evidence type="ECO:0000256" key="2">
    <source>
        <dbReference type="ARBA" id="ARBA00004651"/>
    </source>
</evidence>
<dbReference type="InterPro" id="IPR013122">
    <property type="entry name" value="PKD1_2_channel"/>
</dbReference>
<dbReference type="CDD" id="cd01752">
    <property type="entry name" value="PLAT_polycystin"/>
    <property type="match status" value="1"/>
</dbReference>
<dbReference type="OrthoDB" id="444119at2759"/>
<dbReference type="Gene3D" id="2.60.120.260">
    <property type="entry name" value="Galactose-binding domain-like"/>
    <property type="match status" value="1"/>
</dbReference>
<organism evidence="19 20">
    <name type="scientific">Lingula anatina</name>
    <name type="common">Brachiopod</name>
    <name type="synonym">Lingula unguis</name>
    <dbReference type="NCBI Taxonomy" id="7574"/>
    <lineage>
        <taxon>Eukaryota</taxon>
        <taxon>Metazoa</taxon>
        <taxon>Spiralia</taxon>
        <taxon>Lophotrochozoa</taxon>
        <taxon>Brachiopoda</taxon>
        <taxon>Linguliformea</taxon>
        <taxon>Lingulata</taxon>
        <taxon>Lingulida</taxon>
        <taxon>Linguloidea</taxon>
        <taxon>Lingulidae</taxon>
        <taxon>Lingula</taxon>
    </lineage>
</organism>
<keyword evidence="11" id="KW-0966">Cell projection</keyword>
<keyword evidence="5 15" id="KW-0812">Transmembrane</keyword>
<dbReference type="InterPro" id="IPR000601">
    <property type="entry name" value="PKD_dom"/>
</dbReference>
<dbReference type="InterPro" id="IPR035986">
    <property type="entry name" value="PKD_dom_sf"/>
</dbReference>
<feature type="domain" description="PLAT" evidence="17">
    <location>
        <begin position="2919"/>
        <end position="3036"/>
    </location>
</feature>
<evidence type="ECO:0000313" key="19">
    <source>
        <dbReference type="Proteomes" id="UP000085678"/>
    </source>
</evidence>
<dbReference type="Proteomes" id="UP000085678">
    <property type="component" value="Unplaced"/>
</dbReference>
<feature type="transmembrane region" description="Helical" evidence="15">
    <location>
        <begin position="3792"/>
        <end position="3811"/>
    </location>
</feature>
<evidence type="ECO:0000256" key="7">
    <source>
        <dbReference type="ARBA" id="ARBA00022989"/>
    </source>
</evidence>
<dbReference type="InterPro" id="IPR002859">
    <property type="entry name" value="PKD/REJ-like"/>
</dbReference>
<dbReference type="GO" id="GO:0005886">
    <property type="term" value="C:plasma membrane"/>
    <property type="evidence" value="ECO:0007669"/>
    <property type="project" value="UniProtKB-SubCell"/>
</dbReference>
<dbReference type="InterPro" id="IPR002889">
    <property type="entry name" value="WSC_carb-bd"/>
</dbReference>
<feature type="transmembrane region" description="Helical" evidence="15">
    <location>
        <begin position="3856"/>
        <end position="3876"/>
    </location>
</feature>
<dbReference type="GO" id="GO:0005929">
    <property type="term" value="C:cilium"/>
    <property type="evidence" value="ECO:0007669"/>
    <property type="project" value="UniProtKB-SubCell"/>
</dbReference>
<keyword evidence="7 15" id="KW-1133">Transmembrane helix</keyword>
<dbReference type="InterPro" id="IPR046791">
    <property type="entry name" value="Polycystin_dom"/>
</dbReference>
<evidence type="ECO:0000256" key="4">
    <source>
        <dbReference type="ARBA" id="ARBA00022475"/>
    </source>
</evidence>
<keyword evidence="6" id="KW-0732">Signal</keyword>
<dbReference type="Pfam" id="PF01822">
    <property type="entry name" value="WSC"/>
    <property type="match status" value="1"/>
</dbReference>
<keyword evidence="8" id="KW-0969">Cilium</keyword>
<dbReference type="SMART" id="SM00321">
    <property type="entry name" value="WSC"/>
    <property type="match status" value="1"/>
</dbReference>
<feature type="domain" description="PKD" evidence="16">
    <location>
        <begin position="1395"/>
        <end position="1475"/>
    </location>
</feature>
<feature type="region of interest" description="Disordered" evidence="14">
    <location>
        <begin position="2683"/>
        <end position="2709"/>
    </location>
</feature>
<dbReference type="InterPro" id="IPR001024">
    <property type="entry name" value="PLAT/LH2_dom"/>
</dbReference>
<feature type="transmembrane region" description="Helical" evidence="15">
    <location>
        <begin position="3752"/>
        <end position="3772"/>
    </location>
</feature>
<evidence type="ECO:0000256" key="3">
    <source>
        <dbReference type="ARBA" id="ARBA00007200"/>
    </source>
</evidence>
<dbReference type="SUPFAM" id="SSF49785">
    <property type="entry name" value="Galactose-binding domain-like"/>
    <property type="match status" value="1"/>
</dbReference>
<evidence type="ECO:0000256" key="5">
    <source>
        <dbReference type="ARBA" id="ARBA00022692"/>
    </source>
</evidence>
<feature type="domain" description="PKD" evidence="16">
    <location>
        <begin position="716"/>
        <end position="771"/>
    </location>
</feature>
<feature type="transmembrane region" description="Helical" evidence="15">
    <location>
        <begin position="3703"/>
        <end position="3721"/>
    </location>
</feature>
<dbReference type="SMART" id="SM00308">
    <property type="entry name" value="LH2"/>
    <property type="match status" value="1"/>
</dbReference>
<keyword evidence="19" id="KW-1185">Reference proteome</keyword>
<dbReference type="PROSITE" id="PS50095">
    <property type="entry name" value="PLAT"/>
    <property type="match status" value="1"/>
</dbReference>
<dbReference type="InterPro" id="IPR042060">
    <property type="entry name" value="PLAT_polycystin1"/>
</dbReference>
<dbReference type="SUPFAM" id="SSF49723">
    <property type="entry name" value="Lipase/lipooxygenase domain (PLAT/LH2 domain)"/>
    <property type="match status" value="1"/>
</dbReference>
<dbReference type="SUPFAM" id="SSF49299">
    <property type="entry name" value="PKD domain"/>
    <property type="match status" value="5"/>
</dbReference>
<dbReference type="InterPro" id="IPR013783">
    <property type="entry name" value="Ig-like_fold"/>
</dbReference>
<dbReference type="InterPro" id="IPR000421">
    <property type="entry name" value="FA58C"/>
</dbReference>
<dbReference type="GO" id="GO:0050982">
    <property type="term" value="P:detection of mechanical stimulus"/>
    <property type="evidence" value="ECO:0007669"/>
    <property type="project" value="TreeGrafter"/>
</dbReference>
<evidence type="ECO:0000256" key="6">
    <source>
        <dbReference type="ARBA" id="ARBA00022729"/>
    </source>
</evidence>
<gene>
    <name evidence="20" type="primary">LOC106182109</name>
</gene>
<protein>
    <submittedName>
        <fullName evidence="20">Uncharacterized protein LOC106182109</fullName>
    </submittedName>
</protein>